<proteinExistence type="predicted"/>
<sequence length="76" mass="8808">RPHACEYPGCGKSFGDSSSLARHRRTHTGRRPYKCHDPDCDKTFTRRTTLNSHMRTHDPNWQPDPETYATCLLTFS</sequence>
<accession>A0A0C9W069</accession>
<keyword evidence="1" id="KW-0479">Metal-binding</keyword>
<dbReference type="EMBL" id="KN837118">
    <property type="protein sequence ID" value="KIJ44296.1"/>
    <property type="molecule type" value="Genomic_DNA"/>
</dbReference>
<keyword evidence="4" id="KW-0862">Zinc</keyword>
<feature type="domain" description="C2H2-type" evidence="6">
    <location>
        <begin position="33"/>
        <end position="57"/>
    </location>
</feature>
<dbReference type="GO" id="GO:0005667">
    <property type="term" value="C:transcription regulator complex"/>
    <property type="evidence" value="ECO:0007669"/>
    <property type="project" value="TreeGrafter"/>
</dbReference>
<evidence type="ECO:0000256" key="5">
    <source>
        <dbReference type="PROSITE-ProRule" id="PRU00042"/>
    </source>
</evidence>
<dbReference type="GO" id="GO:0000981">
    <property type="term" value="F:DNA-binding transcription factor activity, RNA polymerase II-specific"/>
    <property type="evidence" value="ECO:0007669"/>
    <property type="project" value="UniProtKB-ARBA"/>
</dbReference>
<feature type="non-terminal residue" evidence="7">
    <location>
        <position position="1"/>
    </location>
</feature>
<reference evidence="7 8" key="1">
    <citation type="submission" date="2014-06" db="EMBL/GenBank/DDBJ databases">
        <title>Evolutionary Origins and Diversification of the Mycorrhizal Mutualists.</title>
        <authorList>
            <consortium name="DOE Joint Genome Institute"/>
            <consortium name="Mycorrhizal Genomics Consortium"/>
            <person name="Kohler A."/>
            <person name="Kuo A."/>
            <person name="Nagy L.G."/>
            <person name="Floudas D."/>
            <person name="Copeland A."/>
            <person name="Barry K.W."/>
            <person name="Cichocki N."/>
            <person name="Veneault-Fourrey C."/>
            <person name="LaButti K."/>
            <person name="Lindquist E.A."/>
            <person name="Lipzen A."/>
            <person name="Lundell T."/>
            <person name="Morin E."/>
            <person name="Murat C."/>
            <person name="Riley R."/>
            <person name="Ohm R."/>
            <person name="Sun H."/>
            <person name="Tunlid A."/>
            <person name="Henrissat B."/>
            <person name="Grigoriev I.V."/>
            <person name="Hibbett D.S."/>
            <person name="Martin F."/>
        </authorList>
    </citation>
    <scope>NUCLEOTIDE SEQUENCE [LARGE SCALE GENOMIC DNA]</scope>
    <source>
        <strain evidence="7 8">SS14</strain>
    </source>
</reference>
<dbReference type="SUPFAM" id="SSF57667">
    <property type="entry name" value="beta-beta-alpha zinc fingers"/>
    <property type="match status" value="1"/>
</dbReference>
<dbReference type="PANTHER" id="PTHR14003">
    <property type="entry name" value="TRANSCRIPTIONAL REPRESSOR PROTEIN YY"/>
    <property type="match status" value="1"/>
</dbReference>
<gene>
    <name evidence="7" type="ORF">M422DRAFT_168543</name>
</gene>
<keyword evidence="3 5" id="KW-0863">Zinc-finger</keyword>
<dbReference type="PROSITE" id="PS00028">
    <property type="entry name" value="ZINC_FINGER_C2H2_1"/>
    <property type="match status" value="2"/>
</dbReference>
<dbReference type="InterPro" id="IPR036236">
    <property type="entry name" value="Znf_C2H2_sf"/>
</dbReference>
<dbReference type="PROSITE" id="PS50157">
    <property type="entry name" value="ZINC_FINGER_C2H2_2"/>
    <property type="match status" value="2"/>
</dbReference>
<dbReference type="Pfam" id="PF00096">
    <property type="entry name" value="zf-C2H2"/>
    <property type="match status" value="2"/>
</dbReference>
<dbReference type="SMART" id="SM00355">
    <property type="entry name" value="ZnF_C2H2"/>
    <property type="match status" value="2"/>
</dbReference>
<evidence type="ECO:0000256" key="1">
    <source>
        <dbReference type="ARBA" id="ARBA00022723"/>
    </source>
</evidence>
<feature type="domain" description="C2H2-type" evidence="6">
    <location>
        <begin position="3"/>
        <end position="32"/>
    </location>
</feature>
<keyword evidence="8" id="KW-1185">Reference proteome</keyword>
<protein>
    <recommendedName>
        <fullName evidence="6">C2H2-type domain-containing protein</fullName>
    </recommendedName>
</protein>
<dbReference type="PANTHER" id="PTHR14003:SF19">
    <property type="entry name" value="YY2 TRANSCRIPTION FACTOR"/>
    <property type="match status" value="1"/>
</dbReference>
<dbReference type="InterPro" id="IPR013087">
    <property type="entry name" value="Znf_C2H2_type"/>
</dbReference>
<dbReference type="Gene3D" id="3.30.160.60">
    <property type="entry name" value="Classic Zinc Finger"/>
    <property type="match status" value="2"/>
</dbReference>
<dbReference type="GO" id="GO:0000785">
    <property type="term" value="C:chromatin"/>
    <property type="evidence" value="ECO:0007669"/>
    <property type="project" value="TreeGrafter"/>
</dbReference>
<evidence type="ECO:0000256" key="2">
    <source>
        <dbReference type="ARBA" id="ARBA00022737"/>
    </source>
</evidence>
<evidence type="ECO:0000313" key="8">
    <source>
        <dbReference type="Proteomes" id="UP000054279"/>
    </source>
</evidence>
<dbReference type="GO" id="GO:0031519">
    <property type="term" value="C:PcG protein complex"/>
    <property type="evidence" value="ECO:0007669"/>
    <property type="project" value="TreeGrafter"/>
</dbReference>
<organism evidence="7 8">
    <name type="scientific">Sphaerobolus stellatus (strain SS14)</name>
    <dbReference type="NCBI Taxonomy" id="990650"/>
    <lineage>
        <taxon>Eukaryota</taxon>
        <taxon>Fungi</taxon>
        <taxon>Dikarya</taxon>
        <taxon>Basidiomycota</taxon>
        <taxon>Agaricomycotina</taxon>
        <taxon>Agaricomycetes</taxon>
        <taxon>Phallomycetidae</taxon>
        <taxon>Geastrales</taxon>
        <taxon>Sphaerobolaceae</taxon>
        <taxon>Sphaerobolus</taxon>
    </lineage>
</organism>
<evidence type="ECO:0000259" key="6">
    <source>
        <dbReference type="PROSITE" id="PS50157"/>
    </source>
</evidence>
<dbReference type="HOGENOM" id="CLU_002678_42_25_1"/>
<evidence type="ECO:0000256" key="4">
    <source>
        <dbReference type="ARBA" id="ARBA00022833"/>
    </source>
</evidence>
<evidence type="ECO:0000313" key="7">
    <source>
        <dbReference type="EMBL" id="KIJ44296.1"/>
    </source>
</evidence>
<keyword evidence="2" id="KW-0677">Repeat</keyword>
<dbReference type="GO" id="GO:0008270">
    <property type="term" value="F:zinc ion binding"/>
    <property type="evidence" value="ECO:0007669"/>
    <property type="project" value="UniProtKB-KW"/>
</dbReference>
<dbReference type="OrthoDB" id="654211at2759"/>
<dbReference type="AlphaFoldDB" id="A0A0C9W069"/>
<dbReference type="GO" id="GO:0000978">
    <property type="term" value="F:RNA polymerase II cis-regulatory region sequence-specific DNA binding"/>
    <property type="evidence" value="ECO:0007669"/>
    <property type="project" value="TreeGrafter"/>
</dbReference>
<name>A0A0C9W069_SPHS4</name>
<dbReference type="Proteomes" id="UP000054279">
    <property type="component" value="Unassembled WGS sequence"/>
</dbReference>
<dbReference type="FunFam" id="3.30.160.60:FF:000125">
    <property type="entry name" value="Putative zinc finger protein 143"/>
    <property type="match status" value="1"/>
</dbReference>
<evidence type="ECO:0000256" key="3">
    <source>
        <dbReference type="ARBA" id="ARBA00022771"/>
    </source>
</evidence>
<dbReference type="FunFam" id="3.30.160.60:FF:000624">
    <property type="entry name" value="zinc finger protein 697"/>
    <property type="match status" value="1"/>
</dbReference>